<proteinExistence type="inferred from homology"/>
<accession>A0ABU2LDL4</accession>
<evidence type="ECO:0000313" key="3">
    <source>
        <dbReference type="EMBL" id="MDT0309358.1"/>
    </source>
</evidence>
<dbReference type="SUPFAM" id="SSF55073">
    <property type="entry name" value="Nucleotide cyclase"/>
    <property type="match status" value="1"/>
</dbReference>
<dbReference type="CDD" id="cd07302">
    <property type="entry name" value="CHD"/>
    <property type="match status" value="1"/>
</dbReference>
<evidence type="ECO:0000313" key="4">
    <source>
        <dbReference type="Proteomes" id="UP001183388"/>
    </source>
</evidence>
<dbReference type="Proteomes" id="UP001183388">
    <property type="component" value="Unassembled WGS sequence"/>
</dbReference>
<gene>
    <name evidence="3" type="ORF">RM780_20685</name>
</gene>
<evidence type="ECO:0000256" key="1">
    <source>
        <dbReference type="ARBA" id="ARBA00005381"/>
    </source>
</evidence>
<protein>
    <submittedName>
        <fullName evidence="3">Adenylate/guanylate cyclase domain-containing protein</fullName>
    </submittedName>
</protein>
<dbReference type="Gene3D" id="3.30.70.1230">
    <property type="entry name" value="Nucleotide cyclase"/>
    <property type="match status" value="1"/>
</dbReference>
<feature type="domain" description="Guanylate cyclase" evidence="2">
    <location>
        <begin position="191"/>
        <end position="300"/>
    </location>
</feature>
<organism evidence="3 4">
    <name type="scientific">Streptomyces boetiae</name>
    <dbReference type="NCBI Taxonomy" id="3075541"/>
    <lineage>
        <taxon>Bacteria</taxon>
        <taxon>Bacillati</taxon>
        <taxon>Actinomycetota</taxon>
        <taxon>Actinomycetes</taxon>
        <taxon>Kitasatosporales</taxon>
        <taxon>Streptomycetaceae</taxon>
        <taxon>Streptomyces</taxon>
    </lineage>
</organism>
<dbReference type="InterPro" id="IPR029787">
    <property type="entry name" value="Nucleotide_cyclase"/>
</dbReference>
<comment type="similarity">
    <text evidence="1">Belongs to the adenylyl cyclase class-3 family.</text>
</comment>
<dbReference type="PANTHER" id="PTHR43081">
    <property type="entry name" value="ADENYLATE CYCLASE, TERMINAL-DIFFERENTIATION SPECIFIC-RELATED"/>
    <property type="match status" value="1"/>
</dbReference>
<sequence>MDQDPDTARTAAAALAAHAVEDAGEDVAKSVEVTLLGGERKYTRIEVAKMAGVPLDRIHRLWRAMGFAAAGDDDVLFTDADVTAARIGYDFVESGLIDSRLDAALTRTLGHFLSRLAEMQVQVVWDWISKQPGLSPDEPEIATVVEAMLPTMQQLQDYIWRRHLAAFADRALAAQAEAMDDPGAERVPRQVVGFVDMVGYTRLTRQTDEHQLLDILERFEALAADVVYEHHGRIVKMIGDEVLFVADSPADAVEIAFSLGERAAEDVAIPELRTGLAYGRVVNRLGDVFGEVVNVAARLTSVARPDTVLVDSNLATVLRVAGGYEVRSIPATSVRGYSRLRPYVVRRLRRRSR</sequence>
<comment type="caution">
    <text evidence="3">The sequence shown here is derived from an EMBL/GenBank/DDBJ whole genome shotgun (WGS) entry which is preliminary data.</text>
</comment>
<dbReference type="InterPro" id="IPR050697">
    <property type="entry name" value="Adenylyl/Guanylyl_Cyclase_3/4"/>
</dbReference>
<keyword evidence="4" id="KW-1185">Reference proteome</keyword>
<reference evidence="4" key="1">
    <citation type="submission" date="2023-07" db="EMBL/GenBank/DDBJ databases">
        <title>30 novel species of actinomycetes from the DSMZ collection.</title>
        <authorList>
            <person name="Nouioui I."/>
        </authorList>
    </citation>
    <scope>NUCLEOTIDE SEQUENCE [LARGE SCALE GENOMIC DNA]</scope>
    <source>
        <strain evidence="4">DSM 44917</strain>
    </source>
</reference>
<dbReference type="Pfam" id="PF00211">
    <property type="entry name" value="Guanylate_cyc"/>
    <property type="match status" value="1"/>
</dbReference>
<name>A0ABU2LDL4_9ACTN</name>
<dbReference type="PANTHER" id="PTHR43081:SF1">
    <property type="entry name" value="ADENYLATE CYCLASE, TERMINAL-DIFFERENTIATION SPECIFIC"/>
    <property type="match status" value="1"/>
</dbReference>
<dbReference type="InterPro" id="IPR032026">
    <property type="entry name" value="Ad_Cy_reg"/>
</dbReference>
<evidence type="ECO:0000259" key="2">
    <source>
        <dbReference type="PROSITE" id="PS50125"/>
    </source>
</evidence>
<dbReference type="Pfam" id="PF16701">
    <property type="entry name" value="Ad_Cy_reg"/>
    <property type="match status" value="1"/>
</dbReference>
<dbReference type="InterPro" id="IPR001054">
    <property type="entry name" value="A/G_cyclase"/>
</dbReference>
<dbReference type="EMBL" id="JAVREN010000035">
    <property type="protein sequence ID" value="MDT0309358.1"/>
    <property type="molecule type" value="Genomic_DNA"/>
</dbReference>
<dbReference type="RefSeq" id="WP_311632313.1">
    <property type="nucleotide sequence ID" value="NZ_JAVREN010000035.1"/>
</dbReference>
<dbReference type="PROSITE" id="PS50125">
    <property type="entry name" value="GUANYLATE_CYCLASE_2"/>
    <property type="match status" value="1"/>
</dbReference>